<dbReference type="HOGENOM" id="CLU_121037_0_0_1"/>
<gene>
    <name evidence="1" type="ORF">ACRE_035150</name>
</gene>
<name>A0A086T8G8_HAPC1</name>
<dbReference type="AlphaFoldDB" id="A0A086T8G8"/>
<dbReference type="Proteomes" id="UP000029964">
    <property type="component" value="Unassembled WGS sequence"/>
</dbReference>
<proteinExistence type="predicted"/>
<reference evidence="2" key="1">
    <citation type="journal article" date="2014" name="Genome Announc.">
        <title>Genome sequence and annotation of Acremonium chrysogenum, producer of the beta-lactam antibiotic cephalosporin C.</title>
        <authorList>
            <person name="Terfehr D."/>
            <person name="Dahlmann T.A."/>
            <person name="Specht T."/>
            <person name="Zadra I."/>
            <person name="Kuernsteiner H."/>
            <person name="Kueck U."/>
        </authorList>
    </citation>
    <scope>NUCLEOTIDE SEQUENCE [LARGE SCALE GENOMIC DNA]</scope>
    <source>
        <strain evidence="2">ATCC 11550 / CBS 779.69 / DSM 880 / IAM 14645 / JCM 23072 / IMI 49137</strain>
    </source>
</reference>
<sequence length="153" mass="16066">MPQEQTPIPVIVCGQFEEIGRIVIAGLQPEYEVVHFALTPEACISEIPTVLQGQTPTSPSSTIGTGNVSRRPVAVILGGGYAETFDRVRDGVEAAFASSGSSGVLWLRHDGSKPAPPLGPEYAKAIVQRVKGALGELAAEGRLGSGETGVHWY</sequence>
<comment type="caution">
    <text evidence="1">The sequence shown here is derived from an EMBL/GenBank/DDBJ whole genome shotgun (WGS) entry which is preliminary data.</text>
</comment>
<dbReference type="OrthoDB" id="3649348at2759"/>
<dbReference type="EMBL" id="JPKY01000029">
    <property type="protein sequence ID" value="KFH45650.1"/>
    <property type="molecule type" value="Genomic_DNA"/>
</dbReference>
<protein>
    <submittedName>
        <fullName evidence="1">Uncharacterized protein</fullName>
    </submittedName>
</protein>
<organism evidence="1 2">
    <name type="scientific">Hapsidospora chrysogenum (strain ATCC 11550 / CBS 779.69 / DSM 880 / IAM 14645 / JCM 23072 / IMI 49137)</name>
    <name type="common">Acremonium chrysogenum</name>
    <dbReference type="NCBI Taxonomy" id="857340"/>
    <lineage>
        <taxon>Eukaryota</taxon>
        <taxon>Fungi</taxon>
        <taxon>Dikarya</taxon>
        <taxon>Ascomycota</taxon>
        <taxon>Pezizomycotina</taxon>
        <taxon>Sordariomycetes</taxon>
        <taxon>Hypocreomycetidae</taxon>
        <taxon>Hypocreales</taxon>
        <taxon>Bionectriaceae</taxon>
        <taxon>Hapsidospora</taxon>
    </lineage>
</organism>
<accession>A0A086T8G8</accession>
<keyword evidence="2" id="KW-1185">Reference proteome</keyword>
<evidence type="ECO:0000313" key="1">
    <source>
        <dbReference type="EMBL" id="KFH45650.1"/>
    </source>
</evidence>
<evidence type="ECO:0000313" key="2">
    <source>
        <dbReference type="Proteomes" id="UP000029964"/>
    </source>
</evidence>